<geneLocation type="plasmid" evidence="3 4">
    <name>unnamed1</name>
</geneLocation>
<protein>
    <recommendedName>
        <fullName evidence="5">SpdD protein</fullName>
    </recommendedName>
</protein>
<feature type="transmembrane region" description="Helical" evidence="2">
    <location>
        <begin position="58"/>
        <end position="78"/>
    </location>
</feature>
<dbReference type="EMBL" id="CP108091">
    <property type="protein sequence ID" value="WUQ18229.1"/>
    <property type="molecule type" value="Genomic_DNA"/>
</dbReference>
<organism evidence="3 4">
    <name type="scientific">Streptomyces virginiae</name>
    <name type="common">Streptomyces cinnamonensis</name>
    <dbReference type="NCBI Taxonomy" id="1961"/>
    <lineage>
        <taxon>Bacteria</taxon>
        <taxon>Bacillati</taxon>
        <taxon>Actinomycetota</taxon>
        <taxon>Actinomycetes</taxon>
        <taxon>Kitasatosporales</taxon>
        <taxon>Streptomycetaceae</taxon>
        <taxon>Streptomyces</taxon>
    </lineage>
</organism>
<dbReference type="Proteomes" id="UP001432039">
    <property type="component" value="Plasmid unnamed1"/>
</dbReference>
<feature type="transmembrane region" description="Helical" evidence="2">
    <location>
        <begin position="28"/>
        <end position="46"/>
    </location>
</feature>
<keyword evidence="2" id="KW-0812">Transmembrane</keyword>
<feature type="region of interest" description="Disordered" evidence="1">
    <location>
        <begin position="1"/>
        <end position="24"/>
    </location>
</feature>
<name>A0ABZ1TQS1_STRVG</name>
<evidence type="ECO:0000256" key="1">
    <source>
        <dbReference type="SAM" id="MobiDB-lite"/>
    </source>
</evidence>
<reference evidence="3" key="1">
    <citation type="submission" date="2022-10" db="EMBL/GenBank/DDBJ databases">
        <title>The complete genomes of actinobacterial strains from the NBC collection.</title>
        <authorList>
            <person name="Joergensen T.S."/>
            <person name="Alvarez Arevalo M."/>
            <person name="Sterndorff E.B."/>
            <person name="Faurdal D."/>
            <person name="Vuksanovic O."/>
            <person name="Mourched A.-S."/>
            <person name="Charusanti P."/>
            <person name="Shaw S."/>
            <person name="Blin K."/>
            <person name="Weber T."/>
        </authorList>
    </citation>
    <scope>NUCLEOTIDE SEQUENCE</scope>
    <source>
        <strain evidence="3">NBC_00248</strain>
        <plasmid evidence="3">unnamed1</plasmid>
    </source>
</reference>
<keyword evidence="4" id="KW-1185">Reference proteome</keyword>
<evidence type="ECO:0000313" key="4">
    <source>
        <dbReference type="Proteomes" id="UP001432039"/>
    </source>
</evidence>
<evidence type="ECO:0008006" key="5">
    <source>
        <dbReference type="Google" id="ProtNLM"/>
    </source>
</evidence>
<evidence type="ECO:0000313" key="3">
    <source>
        <dbReference type="EMBL" id="WUQ18229.1"/>
    </source>
</evidence>
<evidence type="ECO:0000256" key="2">
    <source>
        <dbReference type="SAM" id="Phobius"/>
    </source>
</evidence>
<sequence>MSTATDPQPQTPQQQPPRPPQQPVTDPLLTLCLVIVGVLVLATAGYMCVAHPSLTGPIATVATVAGALAAAVGVAVAVRRR</sequence>
<keyword evidence="2" id="KW-0472">Membrane</keyword>
<dbReference type="RefSeq" id="WP_328966174.1">
    <property type="nucleotide sequence ID" value="NZ_CP108091.1"/>
</dbReference>
<proteinExistence type="predicted"/>
<accession>A0ABZ1TQS1</accession>
<gene>
    <name evidence="3" type="ORF">OG517_43185</name>
</gene>
<keyword evidence="3" id="KW-0614">Plasmid</keyword>
<keyword evidence="2" id="KW-1133">Transmembrane helix</keyword>